<dbReference type="InParanoid" id="A0A0V0Q9J7"/>
<organism evidence="1 2">
    <name type="scientific">Pseudocohnilembus persalinus</name>
    <name type="common">Ciliate</name>
    <dbReference type="NCBI Taxonomy" id="266149"/>
    <lineage>
        <taxon>Eukaryota</taxon>
        <taxon>Sar</taxon>
        <taxon>Alveolata</taxon>
        <taxon>Ciliophora</taxon>
        <taxon>Intramacronucleata</taxon>
        <taxon>Oligohymenophorea</taxon>
        <taxon>Scuticociliatia</taxon>
        <taxon>Philasterida</taxon>
        <taxon>Pseudocohnilembidae</taxon>
        <taxon>Pseudocohnilembus</taxon>
    </lineage>
</organism>
<dbReference type="Proteomes" id="UP000054937">
    <property type="component" value="Unassembled WGS sequence"/>
</dbReference>
<reference evidence="1 2" key="1">
    <citation type="journal article" date="2015" name="Sci. Rep.">
        <title>Genome of the facultative scuticociliatosis pathogen Pseudocohnilembus persalinus provides insight into its virulence through horizontal gene transfer.</title>
        <authorList>
            <person name="Xiong J."/>
            <person name="Wang G."/>
            <person name="Cheng J."/>
            <person name="Tian M."/>
            <person name="Pan X."/>
            <person name="Warren A."/>
            <person name="Jiang C."/>
            <person name="Yuan D."/>
            <person name="Miao W."/>
        </authorList>
    </citation>
    <scope>NUCLEOTIDE SEQUENCE [LARGE SCALE GENOMIC DNA]</scope>
    <source>
        <strain evidence="1">36N120E</strain>
    </source>
</reference>
<gene>
    <name evidence="1" type="ORF">PPERSA_09433</name>
</gene>
<evidence type="ECO:0000313" key="2">
    <source>
        <dbReference type="Proteomes" id="UP000054937"/>
    </source>
</evidence>
<protein>
    <submittedName>
        <fullName evidence="1">Uncharacterized protein</fullName>
    </submittedName>
</protein>
<comment type="caution">
    <text evidence="1">The sequence shown here is derived from an EMBL/GenBank/DDBJ whole genome shotgun (WGS) entry which is preliminary data.</text>
</comment>
<proteinExistence type="predicted"/>
<dbReference type="AlphaFoldDB" id="A0A0V0Q9J7"/>
<sequence>MAEQEKNLKAIDQQSIPYFEMTLRDQLNQFKFDQLRSQNQLNELNTPYKDTKNQKFQYQEDNQQIDEQNIQKHLNYINIEQSQQKIKENLNFKQSLQKNYLQENQAFEYFQDS</sequence>
<dbReference type="EMBL" id="LDAU01000225">
    <property type="protein sequence ID" value="KRW98908.1"/>
    <property type="molecule type" value="Genomic_DNA"/>
</dbReference>
<accession>A0A0V0Q9J7</accession>
<name>A0A0V0Q9J7_PSEPJ</name>
<keyword evidence="2" id="KW-1185">Reference proteome</keyword>
<evidence type="ECO:0000313" key="1">
    <source>
        <dbReference type="EMBL" id="KRW98908.1"/>
    </source>
</evidence>